<dbReference type="GO" id="GO:0008237">
    <property type="term" value="F:metallopeptidase activity"/>
    <property type="evidence" value="ECO:0007669"/>
    <property type="project" value="UniProtKB-KW"/>
</dbReference>
<dbReference type="Pfam" id="PF19290">
    <property type="entry name" value="PmbA_TldD_2nd"/>
    <property type="match status" value="1"/>
</dbReference>
<accession>A0A4R1RB63</accession>
<evidence type="ECO:0000259" key="5">
    <source>
        <dbReference type="Pfam" id="PF01523"/>
    </source>
</evidence>
<evidence type="ECO:0000259" key="7">
    <source>
        <dbReference type="Pfam" id="PF19290"/>
    </source>
</evidence>
<dbReference type="Pfam" id="PF19289">
    <property type="entry name" value="PmbA_TldD_3rd"/>
    <property type="match status" value="1"/>
</dbReference>
<dbReference type="Gene3D" id="3.30.2290.10">
    <property type="entry name" value="PmbA/TldD superfamily"/>
    <property type="match status" value="1"/>
</dbReference>
<protein>
    <submittedName>
        <fullName evidence="8">TldD protein</fullName>
    </submittedName>
</protein>
<dbReference type="GO" id="GO:0006508">
    <property type="term" value="P:proteolysis"/>
    <property type="evidence" value="ECO:0007669"/>
    <property type="project" value="UniProtKB-KW"/>
</dbReference>
<organism evidence="8 9">
    <name type="scientific">Hydrogenispora ethanolica</name>
    <dbReference type="NCBI Taxonomy" id="1082276"/>
    <lineage>
        <taxon>Bacteria</taxon>
        <taxon>Bacillati</taxon>
        <taxon>Bacillota</taxon>
        <taxon>Hydrogenispora</taxon>
    </lineage>
</organism>
<dbReference type="InterPro" id="IPR051463">
    <property type="entry name" value="Peptidase_U62_metallo"/>
</dbReference>
<dbReference type="GO" id="GO:0005829">
    <property type="term" value="C:cytosol"/>
    <property type="evidence" value="ECO:0007669"/>
    <property type="project" value="TreeGrafter"/>
</dbReference>
<dbReference type="EMBL" id="SLUN01000022">
    <property type="protein sequence ID" value="TCL63011.1"/>
    <property type="molecule type" value="Genomic_DNA"/>
</dbReference>
<evidence type="ECO:0000259" key="6">
    <source>
        <dbReference type="Pfam" id="PF19289"/>
    </source>
</evidence>
<dbReference type="Pfam" id="PF01523">
    <property type="entry name" value="PmbA_TldD_1st"/>
    <property type="match status" value="1"/>
</dbReference>
<feature type="domain" description="Metalloprotease TldD/E N-terminal" evidence="5">
    <location>
        <begin position="26"/>
        <end position="77"/>
    </location>
</feature>
<evidence type="ECO:0000256" key="1">
    <source>
        <dbReference type="ARBA" id="ARBA00005836"/>
    </source>
</evidence>
<comment type="similarity">
    <text evidence="1">Belongs to the peptidase U62 family.</text>
</comment>
<gene>
    <name evidence="8" type="ORF">EDC14_102266</name>
</gene>
<evidence type="ECO:0000313" key="9">
    <source>
        <dbReference type="Proteomes" id="UP000295008"/>
    </source>
</evidence>
<dbReference type="PANTHER" id="PTHR30624">
    <property type="entry name" value="UNCHARACTERIZED PROTEIN TLDD AND PMBA"/>
    <property type="match status" value="1"/>
</dbReference>
<keyword evidence="4" id="KW-0482">Metalloprotease</keyword>
<keyword evidence="9" id="KW-1185">Reference proteome</keyword>
<comment type="caution">
    <text evidence="8">The sequence shown here is derived from an EMBL/GenBank/DDBJ whole genome shotgun (WGS) entry which is preliminary data.</text>
</comment>
<name>A0A4R1RB63_HYDET</name>
<dbReference type="Proteomes" id="UP000295008">
    <property type="component" value="Unassembled WGS sequence"/>
</dbReference>
<feature type="domain" description="Metalloprotease TldD/E central" evidence="7">
    <location>
        <begin position="120"/>
        <end position="230"/>
    </location>
</feature>
<sequence>MKVDQYSGIIHRIRTEAAAKDFYFVLRIQYRKDLALHINNGKTEEVSTATTAGVGIQVISPQGYMGFAASDQISEAIAVELFHKAAFLADQGQFYSSESNQEVFQLEPLQKKVTITERHPLGSISLENVEAKVKAINRELTDMDERLSVRTILRLSAEEWRIARSDGTDVSFNTPRSFLYHSITAKSATDTATAYANLPGTDLGIIIEAESLERLRSRAHKAARLALELLGAPKLKSGNYKLVIDYALAKGLAHEAFGHAAETDALESSILGEDGRLKVGLKVANEHLSIIDGPIEGDYAYQPVSAMGIERKTVKIVDHGKLSAGLSDVFSARRAGVALTGAERVESFFSLPIARMTNIRIEYENALPMAGDFEAITPADLYHFLVRHKLIEPQEKVLYLTGFQGGQVNPAFGDFVFHCSGIYALSETPVLYKPAIFSGKVLSVLDSVSAAIGPLQIDAMGTCGKMGQGVPSCGGSHYFLMINQNPEIMIGGE</sequence>
<dbReference type="AlphaFoldDB" id="A0A4R1RB63"/>
<dbReference type="RefSeq" id="WP_132015477.1">
    <property type="nucleotide sequence ID" value="NZ_SLUN01000022.1"/>
</dbReference>
<proteinExistence type="inferred from homology"/>
<dbReference type="InterPro" id="IPR002510">
    <property type="entry name" value="Metalloprtase-TldD/E_N"/>
</dbReference>
<evidence type="ECO:0000256" key="3">
    <source>
        <dbReference type="ARBA" id="ARBA00022801"/>
    </source>
</evidence>
<evidence type="ECO:0000313" key="8">
    <source>
        <dbReference type="EMBL" id="TCL63011.1"/>
    </source>
</evidence>
<keyword evidence="2" id="KW-0645">Protease</keyword>
<dbReference type="InterPro" id="IPR035068">
    <property type="entry name" value="TldD/PmbA_N"/>
</dbReference>
<dbReference type="OrthoDB" id="9803213at2"/>
<evidence type="ECO:0000256" key="4">
    <source>
        <dbReference type="ARBA" id="ARBA00023049"/>
    </source>
</evidence>
<dbReference type="PANTHER" id="PTHR30624:SF0">
    <property type="entry name" value="METALLOPROTEASE SLR0863"/>
    <property type="match status" value="1"/>
</dbReference>
<dbReference type="InterPro" id="IPR045570">
    <property type="entry name" value="Metalloprtase-TldD/E_cen_dom"/>
</dbReference>
<reference evidence="8 9" key="1">
    <citation type="submission" date="2019-03" db="EMBL/GenBank/DDBJ databases">
        <title>Genomic Encyclopedia of Type Strains, Phase IV (KMG-IV): sequencing the most valuable type-strain genomes for metagenomic binning, comparative biology and taxonomic classification.</title>
        <authorList>
            <person name="Goeker M."/>
        </authorList>
    </citation>
    <scope>NUCLEOTIDE SEQUENCE [LARGE SCALE GENOMIC DNA]</scope>
    <source>
        <strain evidence="8 9">LX-B</strain>
    </source>
</reference>
<dbReference type="InterPro" id="IPR036059">
    <property type="entry name" value="TldD/PmbA_sf"/>
</dbReference>
<dbReference type="SUPFAM" id="SSF111283">
    <property type="entry name" value="Putative modulator of DNA gyrase, PmbA/TldD"/>
    <property type="match status" value="1"/>
</dbReference>
<feature type="domain" description="Metalloprotease TldD/E C-terminal" evidence="6">
    <location>
        <begin position="237"/>
        <end position="451"/>
    </location>
</feature>
<evidence type="ECO:0000256" key="2">
    <source>
        <dbReference type="ARBA" id="ARBA00022670"/>
    </source>
</evidence>
<keyword evidence="3" id="KW-0378">Hydrolase</keyword>
<dbReference type="InterPro" id="IPR045569">
    <property type="entry name" value="Metalloprtase-TldD/E_C"/>
</dbReference>